<feature type="transmembrane region" description="Helical" evidence="1">
    <location>
        <begin position="145"/>
        <end position="167"/>
    </location>
</feature>
<keyword evidence="3" id="KW-1185">Reference proteome</keyword>
<evidence type="ECO:0000256" key="1">
    <source>
        <dbReference type="SAM" id="Phobius"/>
    </source>
</evidence>
<reference evidence="2 3" key="1">
    <citation type="journal article" date="2018" name="Sci. Rep.">
        <title>Genomic signatures of local adaptation to the degree of environmental predictability in rotifers.</title>
        <authorList>
            <person name="Franch-Gras L."/>
            <person name="Hahn C."/>
            <person name="Garcia-Roger E.M."/>
            <person name="Carmona M.J."/>
            <person name="Serra M."/>
            <person name="Gomez A."/>
        </authorList>
    </citation>
    <scope>NUCLEOTIDE SEQUENCE [LARGE SCALE GENOMIC DNA]</scope>
    <source>
        <strain evidence="2">HYR1</strain>
    </source>
</reference>
<dbReference type="AlphaFoldDB" id="A0A3M7S6J8"/>
<keyword evidence="1" id="KW-0472">Membrane</keyword>
<protein>
    <submittedName>
        <fullName evidence="2">Uncharacterized protein</fullName>
    </submittedName>
</protein>
<gene>
    <name evidence="2" type="ORF">BpHYR1_017753</name>
</gene>
<sequence length="329" mass="37032">MFRLTFNCILNVILTQSTKVKIVGIGHKAILRTSIIETNFLLYFNTIALISCRTKIVHAKSFGHVTKRIRKSGQLVVPAASAARAHVGQRRLGHQLLDQIVQILLLVRFHHTLQTVIINQIIGRKKVVHSLTLYGPGKKTGHFHVTLPVFFIYLLLFLFLFFFFFFAQLEIVNLFDERSVAIVHFDIGTRNSLWHSLYLWLVKISDGYGRRAEYVVEQSGAGRVHTAALGIEAGQVVPGRVKNGLVLLFAKQLEHRVVLVERELFFDGPGAKLVATVQILFARALDAKHFAQRVEPVAYGQLLETAGQIFGLGRRAHVTGRGGRRRGRD</sequence>
<dbReference type="Proteomes" id="UP000276133">
    <property type="component" value="Unassembled WGS sequence"/>
</dbReference>
<name>A0A3M7S6J8_BRAPC</name>
<keyword evidence="1" id="KW-1133">Transmembrane helix</keyword>
<evidence type="ECO:0000313" key="3">
    <source>
        <dbReference type="Proteomes" id="UP000276133"/>
    </source>
</evidence>
<proteinExistence type="predicted"/>
<keyword evidence="1" id="KW-0812">Transmembrane</keyword>
<organism evidence="2 3">
    <name type="scientific">Brachionus plicatilis</name>
    <name type="common">Marine rotifer</name>
    <name type="synonym">Brachionus muelleri</name>
    <dbReference type="NCBI Taxonomy" id="10195"/>
    <lineage>
        <taxon>Eukaryota</taxon>
        <taxon>Metazoa</taxon>
        <taxon>Spiralia</taxon>
        <taxon>Gnathifera</taxon>
        <taxon>Rotifera</taxon>
        <taxon>Eurotatoria</taxon>
        <taxon>Monogononta</taxon>
        <taxon>Pseudotrocha</taxon>
        <taxon>Ploima</taxon>
        <taxon>Brachionidae</taxon>
        <taxon>Brachionus</taxon>
    </lineage>
</organism>
<dbReference type="EMBL" id="REGN01001950">
    <property type="protein sequence ID" value="RNA31382.1"/>
    <property type="molecule type" value="Genomic_DNA"/>
</dbReference>
<comment type="caution">
    <text evidence="2">The sequence shown here is derived from an EMBL/GenBank/DDBJ whole genome shotgun (WGS) entry which is preliminary data.</text>
</comment>
<accession>A0A3M7S6J8</accession>
<evidence type="ECO:0000313" key="2">
    <source>
        <dbReference type="EMBL" id="RNA31382.1"/>
    </source>
</evidence>